<comment type="similarity">
    <text evidence="7">Belongs to the CrgA family.</text>
</comment>
<keyword evidence="1 7" id="KW-1003">Cell membrane</keyword>
<keyword evidence="2 7" id="KW-0132">Cell division</keyword>
<dbReference type="Pfam" id="PF06781">
    <property type="entry name" value="CrgA"/>
    <property type="match status" value="1"/>
</dbReference>
<evidence type="ECO:0000256" key="5">
    <source>
        <dbReference type="ARBA" id="ARBA00023136"/>
    </source>
</evidence>
<gene>
    <name evidence="7" type="primary">crgA</name>
    <name evidence="8" type="ORF">FHX71_004801</name>
</gene>
<evidence type="ECO:0000313" key="8">
    <source>
        <dbReference type="EMBL" id="MBA8810825.1"/>
    </source>
</evidence>
<comment type="function">
    <text evidence="7">Involved in cell division.</text>
</comment>
<keyword evidence="4 7" id="KW-1133">Transmembrane helix</keyword>
<accession>A0A7W3PG53</accession>
<keyword evidence="5 7" id="KW-0472">Membrane</keyword>
<dbReference type="GO" id="GO:0005886">
    <property type="term" value="C:plasma membrane"/>
    <property type="evidence" value="ECO:0007669"/>
    <property type="project" value="UniProtKB-SubCell"/>
</dbReference>
<name>A0A7W3PG53_9MICO</name>
<sequence>MPESKSRNKKKVTPKADKAEAKVALPGEAVNPRWLAPVMVGLMVLGLAWIVTYYLTSSELGLPIPPIGQWNLAVGFGLIIVGFGLTTRWR</sequence>
<evidence type="ECO:0000256" key="6">
    <source>
        <dbReference type="ARBA" id="ARBA00023306"/>
    </source>
</evidence>
<feature type="transmembrane region" description="Helical" evidence="7">
    <location>
        <begin position="34"/>
        <end position="55"/>
    </location>
</feature>
<dbReference type="InterPro" id="IPR009619">
    <property type="entry name" value="CrgA"/>
</dbReference>
<keyword evidence="9" id="KW-1185">Reference proteome</keyword>
<evidence type="ECO:0000256" key="2">
    <source>
        <dbReference type="ARBA" id="ARBA00022618"/>
    </source>
</evidence>
<keyword evidence="6 7" id="KW-0131">Cell cycle</keyword>
<feature type="transmembrane region" description="Helical" evidence="7">
    <location>
        <begin position="67"/>
        <end position="86"/>
    </location>
</feature>
<dbReference type="RefSeq" id="WP_182619873.1">
    <property type="nucleotide sequence ID" value="NZ_BAAATF010000017.1"/>
</dbReference>
<organism evidence="8 9">
    <name type="scientific">Promicromonospora sukumoe</name>
    <dbReference type="NCBI Taxonomy" id="88382"/>
    <lineage>
        <taxon>Bacteria</taxon>
        <taxon>Bacillati</taxon>
        <taxon>Actinomycetota</taxon>
        <taxon>Actinomycetes</taxon>
        <taxon>Micrococcales</taxon>
        <taxon>Promicromonosporaceae</taxon>
        <taxon>Promicromonospora</taxon>
    </lineage>
</organism>
<dbReference type="AlphaFoldDB" id="A0A7W3PG53"/>
<comment type="caution">
    <text evidence="8">The sequence shown here is derived from an EMBL/GenBank/DDBJ whole genome shotgun (WGS) entry which is preliminary data.</text>
</comment>
<dbReference type="Proteomes" id="UP000540568">
    <property type="component" value="Unassembled WGS sequence"/>
</dbReference>
<comment type="subcellular location">
    <subcellularLocation>
        <location evidence="7">Cell membrane</location>
        <topology evidence="7">Multi-pass membrane protein</topology>
    </subcellularLocation>
</comment>
<dbReference type="HAMAP" id="MF_00631">
    <property type="entry name" value="CrgA"/>
    <property type="match status" value="1"/>
</dbReference>
<evidence type="ECO:0000256" key="3">
    <source>
        <dbReference type="ARBA" id="ARBA00022692"/>
    </source>
</evidence>
<reference evidence="8 9" key="1">
    <citation type="submission" date="2020-07" db="EMBL/GenBank/DDBJ databases">
        <title>Sequencing the genomes of 1000 actinobacteria strains.</title>
        <authorList>
            <person name="Klenk H.-P."/>
        </authorList>
    </citation>
    <scope>NUCLEOTIDE SEQUENCE [LARGE SCALE GENOMIC DNA]</scope>
    <source>
        <strain evidence="8 9">DSM 44121</strain>
    </source>
</reference>
<keyword evidence="3 7" id="KW-0812">Transmembrane</keyword>
<proteinExistence type="inferred from homology"/>
<protein>
    <recommendedName>
        <fullName evidence="7">Cell division protein CrgA</fullName>
    </recommendedName>
</protein>
<evidence type="ECO:0000313" key="9">
    <source>
        <dbReference type="Proteomes" id="UP000540568"/>
    </source>
</evidence>
<evidence type="ECO:0000256" key="7">
    <source>
        <dbReference type="HAMAP-Rule" id="MF_00631"/>
    </source>
</evidence>
<evidence type="ECO:0000256" key="4">
    <source>
        <dbReference type="ARBA" id="ARBA00022989"/>
    </source>
</evidence>
<dbReference type="GO" id="GO:0051301">
    <property type="term" value="P:cell division"/>
    <property type="evidence" value="ECO:0007669"/>
    <property type="project" value="UniProtKB-UniRule"/>
</dbReference>
<evidence type="ECO:0000256" key="1">
    <source>
        <dbReference type="ARBA" id="ARBA00022475"/>
    </source>
</evidence>
<dbReference type="EMBL" id="JACGWV010000002">
    <property type="protein sequence ID" value="MBA8810825.1"/>
    <property type="molecule type" value="Genomic_DNA"/>
</dbReference>